<name>A0A448YGA2_BRENA</name>
<reference evidence="2 3" key="1">
    <citation type="submission" date="2018-12" db="EMBL/GenBank/DDBJ databases">
        <authorList>
            <person name="Tiukova I."/>
            <person name="Dainat J."/>
        </authorList>
    </citation>
    <scope>NUCLEOTIDE SEQUENCE [LARGE SCALE GENOMIC DNA]</scope>
</reference>
<dbReference type="OrthoDB" id="2555434at2759"/>
<organism evidence="2 3">
    <name type="scientific">Brettanomyces naardenensis</name>
    <name type="common">Yeast</name>
    <dbReference type="NCBI Taxonomy" id="13370"/>
    <lineage>
        <taxon>Eukaryota</taxon>
        <taxon>Fungi</taxon>
        <taxon>Dikarya</taxon>
        <taxon>Ascomycota</taxon>
        <taxon>Saccharomycotina</taxon>
        <taxon>Pichiomycetes</taxon>
        <taxon>Pichiales</taxon>
        <taxon>Pichiaceae</taxon>
        <taxon>Brettanomyces</taxon>
    </lineage>
</organism>
<evidence type="ECO:0000313" key="2">
    <source>
        <dbReference type="EMBL" id="VEU19942.1"/>
    </source>
</evidence>
<feature type="transmembrane region" description="Helical" evidence="1">
    <location>
        <begin position="59"/>
        <end position="77"/>
    </location>
</feature>
<dbReference type="PANTHER" id="PTHR38646:SF1">
    <property type="entry name" value="DUF202 DOMAIN-CONTAINING PROTEIN"/>
    <property type="match status" value="1"/>
</dbReference>
<dbReference type="PANTHER" id="PTHR38646">
    <property type="entry name" value="YALI0F00814P"/>
    <property type="match status" value="1"/>
</dbReference>
<evidence type="ECO:0000313" key="3">
    <source>
        <dbReference type="Proteomes" id="UP000290900"/>
    </source>
</evidence>
<dbReference type="EMBL" id="CAACVR010000001">
    <property type="protein sequence ID" value="VEU19942.1"/>
    <property type="molecule type" value="Genomic_DNA"/>
</dbReference>
<protein>
    <submittedName>
        <fullName evidence="2">DEKNAAC100043</fullName>
    </submittedName>
</protein>
<accession>A0A448YGA2</accession>
<keyword evidence="1" id="KW-1133">Transmembrane helix</keyword>
<feature type="transmembrane region" description="Helical" evidence="1">
    <location>
        <begin position="123"/>
        <end position="142"/>
    </location>
</feature>
<dbReference type="AlphaFoldDB" id="A0A448YGA2"/>
<keyword evidence="1" id="KW-0812">Transmembrane</keyword>
<evidence type="ECO:0000256" key="1">
    <source>
        <dbReference type="SAM" id="Phobius"/>
    </source>
</evidence>
<feature type="transmembrane region" description="Helical" evidence="1">
    <location>
        <begin position="34"/>
        <end position="53"/>
    </location>
</feature>
<sequence>MPPSLERRPSRLEYLDSKGQKLDVRAHQRTYQGAYVRTCLGCLTFSLLVMKLFSKEFMPLGMVYQVYALLLCLVALLRSRNTDIYFINFNDPNWHDNYEIDPSEADTIPGSEDQYYFKTSGNVVLWLILIGFGCYITLFILLTTV</sequence>
<proteinExistence type="predicted"/>
<dbReference type="Proteomes" id="UP000290900">
    <property type="component" value="Unassembled WGS sequence"/>
</dbReference>
<dbReference type="InParanoid" id="A0A448YGA2"/>
<keyword evidence="1" id="KW-0472">Membrane</keyword>
<keyword evidence="3" id="KW-1185">Reference proteome</keyword>
<gene>
    <name evidence="2" type="ORF">BRENAR_LOCUS677</name>
</gene>